<sequence>MLVWILLSNFLSIEAFQRLSKKQLIMVDHVLTCRAHCVDAFAVKMNPHSDISCQSKVDCKMCWENCGMFYQKSEILNSICKDLRICFSGCQMACSIYRYDFPVHKIDQMGWSFLEPLKIIRSPEMGKLELCWDEPVPLFPISTLLPSGAIFASIVVIIVGAVLILRLQMKIKMVMGMLLLRNRHQFKLQI</sequence>
<accession>A0ABR3KLG8</accession>
<dbReference type="EMBL" id="JBEUSY010000254">
    <property type="protein sequence ID" value="KAL1241080.1"/>
    <property type="molecule type" value="Genomic_DNA"/>
</dbReference>
<dbReference type="Proteomes" id="UP001558632">
    <property type="component" value="Unassembled WGS sequence"/>
</dbReference>
<feature type="signal peptide" evidence="2">
    <location>
        <begin position="1"/>
        <end position="15"/>
    </location>
</feature>
<organism evidence="3 4">
    <name type="scientific">Trichinella spiralis</name>
    <name type="common">Trichina worm</name>
    <dbReference type="NCBI Taxonomy" id="6334"/>
    <lineage>
        <taxon>Eukaryota</taxon>
        <taxon>Metazoa</taxon>
        <taxon>Ecdysozoa</taxon>
        <taxon>Nematoda</taxon>
        <taxon>Enoplea</taxon>
        <taxon>Dorylaimia</taxon>
        <taxon>Trichinellida</taxon>
        <taxon>Trichinellidae</taxon>
        <taxon>Trichinella</taxon>
    </lineage>
</organism>
<gene>
    <name evidence="3" type="ORF">TSPI_02420</name>
</gene>
<keyword evidence="4" id="KW-1185">Reference proteome</keyword>
<keyword evidence="2" id="KW-0732">Signal</keyword>
<evidence type="ECO:0000313" key="4">
    <source>
        <dbReference type="Proteomes" id="UP001558632"/>
    </source>
</evidence>
<proteinExistence type="predicted"/>
<evidence type="ECO:0000256" key="1">
    <source>
        <dbReference type="SAM" id="Phobius"/>
    </source>
</evidence>
<keyword evidence="1" id="KW-0812">Transmembrane</keyword>
<keyword evidence="1" id="KW-1133">Transmembrane helix</keyword>
<evidence type="ECO:0000256" key="2">
    <source>
        <dbReference type="SAM" id="SignalP"/>
    </source>
</evidence>
<reference evidence="3 4" key="1">
    <citation type="submission" date="2024-07" db="EMBL/GenBank/DDBJ databases">
        <title>Enhanced genomic and transcriptomic resources for Trichinella pseudospiralis and T. spiralis underpin the discovery of pronounced molecular differences between stages and species.</title>
        <authorList>
            <person name="Pasi K.K."/>
            <person name="La Rosa G."/>
            <person name="Gomez-Morales M.A."/>
            <person name="Tosini F."/>
            <person name="Sumanam S."/>
            <person name="Young N.D."/>
            <person name="Chang B.C."/>
            <person name="Robin G.B."/>
        </authorList>
    </citation>
    <scope>NUCLEOTIDE SEQUENCE [LARGE SCALE GENOMIC DNA]</scope>
    <source>
        <strain evidence="3">ISS534</strain>
    </source>
</reference>
<feature type="transmembrane region" description="Helical" evidence="1">
    <location>
        <begin position="144"/>
        <end position="165"/>
    </location>
</feature>
<protein>
    <submittedName>
        <fullName evidence="3">CST complex subunit</fullName>
    </submittedName>
</protein>
<comment type="caution">
    <text evidence="3">The sequence shown here is derived from an EMBL/GenBank/DDBJ whole genome shotgun (WGS) entry which is preliminary data.</text>
</comment>
<name>A0ABR3KLG8_TRISP</name>
<feature type="chain" id="PRO_5045359300" evidence="2">
    <location>
        <begin position="16"/>
        <end position="190"/>
    </location>
</feature>
<evidence type="ECO:0000313" key="3">
    <source>
        <dbReference type="EMBL" id="KAL1241080.1"/>
    </source>
</evidence>
<keyword evidence="1" id="KW-0472">Membrane</keyword>